<evidence type="ECO:0000313" key="4">
    <source>
        <dbReference type="Proteomes" id="UP001597308"/>
    </source>
</evidence>
<comment type="caution">
    <text evidence="3">The sequence shown here is derived from an EMBL/GenBank/DDBJ whole genome shotgun (WGS) entry which is preliminary data.</text>
</comment>
<evidence type="ECO:0000256" key="1">
    <source>
        <dbReference type="SAM" id="SignalP"/>
    </source>
</evidence>
<dbReference type="Gene3D" id="3.40.50.1820">
    <property type="entry name" value="alpha/beta hydrolase"/>
    <property type="match status" value="1"/>
</dbReference>
<keyword evidence="4" id="KW-1185">Reference proteome</keyword>
<dbReference type="InterPro" id="IPR029058">
    <property type="entry name" value="AB_hydrolase_fold"/>
</dbReference>
<evidence type="ECO:0000259" key="2">
    <source>
        <dbReference type="Pfam" id="PF12697"/>
    </source>
</evidence>
<name>A0ABW4KE34_9HYPH</name>
<feature type="signal peptide" evidence="1">
    <location>
        <begin position="1"/>
        <end position="22"/>
    </location>
</feature>
<dbReference type="GO" id="GO:0016787">
    <property type="term" value="F:hydrolase activity"/>
    <property type="evidence" value="ECO:0007669"/>
    <property type="project" value="UniProtKB-KW"/>
</dbReference>
<dbReference type="EMBL" id="JBHUER010000010">
    <property type="protein sequence ID" value="MFD1704578.1"/>
    <property type="molecule type" value="Genomic_DNA"/>
</dbReference>
<dbReference type="Proteomes" id="UP001597308">
    <property type="component" value="Unassembled WGS sequence"/>
</dbReference>
<dbReference type="RefSeq" id="WP_378800625.1">
    <property type="nucleotide sequence ID" value="NZ_JBHUER010000010.1"/>
</dbReference>
<evidence type="ECO:0000313" key="3">
    <source>
        <dbReference type="EMBL" id="MFD1704578.1"/>
    </source>
</evidence>
<dbReference type="Pfam" id="PF12697">
    <property type="entry name" value="Abhydrolase_6"/>
    <property type="match status" value="1"/>
</dbReference>
<sequence length="192" mass="20684">MRRAALLLAAALTMGCAAQTPAVVVGTSAASASARSRTVSFETHRRDALDGMERRRAFQGSGPARELAWNAPMEWRPRGRPRAGVLLVHGLGDSPWTFRDIGAALAARGYLVRTVLLPGHGTRPEDLLDVTLEEWRRVVEAQTDALRSEVGLIVLGGFSTGANLIVEQAYRNDDVAGLLLFSPAFRSDSAYA</sequence>
<dbReference type="PROSITE" id="PS51257">
    <property type="entry name" value="PROKAR_LIPOPROTEIN"/>
    <property type="match status" value="1"/>
</dbReference>
<accession>A0ABW4KE34</accession>
<feature type="chain" id="PRO_5046440426" evidence="1">
    <location>
        <begin position="23"/>
        <end position="192"/>
    </location>
</feature>
<feature type="domain" description="AB hydrolase-1" evidence="2">
    <location>
        <begin position="85"/>
        <end position="187"/>
    </location>
</feature>
<dbReference type="SUPFAM" id="SSF53474">
    <property type="entry name" value="alpha/beta-Hydrolases"/>
    <property type="match status" value="1"/>
</dbReference>
<reference evidence="4" key="1">
    <citation type="journal article" date="2019" name="Int. J. Syst. Evol. Microbiol.">
        <title>The Global Catalogue of Microorganisms (GCM) 10K type strain sequencing project: providing services to taxonomists for standard genome sequencing and annotation.</title>
        <authorList>
            <consortium name="The Broad Institute Genomics Platform"/>
            <consortium name="The Broad Institute Genome Sequencing Center for Infectious Disease"/>
            <person name="Wu L."/>
            <person name="Ma J."/>
        </authorList>
    </citation>
    <scope>NUCLEOTIDE SEQUENCE [LARGE SCALE GENOMIC DNA]</scope>
    <source>
        <strain evidence="4">KCTC 23707</strain>
    </source>
</reference>
<keyword evidence="3" id="KW-0378">Hydrolase</keyword>
<protein>
    <submittedName>
        <fullName evidence="3">Alpha/beta hydrolase</fullName>
    </submittedName>
</protein>
<gene>
    <name evidence="3" type="ORF">ACFSCV_16350</name>
</gene>
<dbReference type="InterPro" id="IPR000073">
    <property type="entry name" value="AB_hydrolase_1"/>
</dbReference>
<proteinExistence type="predicted"/>
<keyword evidence="1" id="KW-0732">Signal</keyword>
<organism evidence="3 4">
    <name type="scientific">Methylopila henanensis</name>
    <dbReference type="NCBI Taxonomy" id="873516"/>
    <lineage>
        <taxon>Bacteria</taxon>
        <taxon>Pseudomonadati</taxon>
        <taxon>Pseudomonadota</taxon>
        <taxon>Alphaproteobacteria</taxon>
        <taxon>Hyphomicrobiales</taxon>
        <taxon>Methylopilaceae</taxon>
        <taxon>Methylopila</taxon>
    </lineage>
</organism>